<protein>
    <submittedName>
        <fullName evidence="2">Glycerophosphoryl diester phosphodiesterase</fullName>
    </submittedName>
</protein>
<dbReference type="PANTHER" id="PTHR46211">
    <property type="entry name" value="GLYCEROPHOSPHORYL DIESTER PHOSPHODIESTERASE"/>
    <property type="match status" value="1"/>
</dbReference>
<dbReference type="NCBIfam" id="NF006989">
    <property type="entry name" value="PRK09454.1"/>
    <property type="match status" value="1"/>
</dbReference>
<organism evidence="2 3">
    <name type="scientific">Sutterella megalosphaeroides</name>
    <dbReference type="NCBI Taxonomy" id="2494234"/>
    <lineage>
        <taxon>Bacteria</taxon>
        <taxon>Pseudomonadati</taxon>
        <taxon>Pseudomonadota</taxon>
        <taxon>Betaproteobacteria</taxon>
        <taxon>Burkholderiales</taxon>
        <taxon>Sutterellaceae</taxon>
        <taxon>Sutterella</taxon>
    </lineage>
</organism>
<dbReference type="PROSITE" id="PS50007">
    <property type="entry name" value="PIPLC_X_DOMAIN"/>
    <property type="match status" value="1"/>
</dbReference>
<dbReference type="InterPro" id="IPR017946">
    <property type="entry name" value="PLC-like_Pdiesterase_TIM-brl"/>
</dbReference>
<dbReference type="InterPro" id="IPR030395">
    <property type="entry name" value="GP_PDE_dom"/>
</dbReference>
<evidence type="ECO:0000313" key="3">
    <source>
        <dbReference type="Proteomes" id="UP000271003"/>
    </source>
</evidence>
<dbReference type="SUPFAM" id="SSF51695">
    <property type="entry name" value="PLC-like phosphodiesterases"/>
    <property type="match status" value="1"/>
</dbReference>
<keyword evidence="3" id="KW-1185">Reference proteome</keyword>
<evidence type="ECO:0000313" key="2">
    <source>
        <dbReference type="EMBL" id="BBF23961.1"/>
    </source>
</evidence>
<dbReference type="Proteomes" id="UP000271003">
    <property type="component" value="Chromosome"/>
</dbReference>
<dbReference type="Pfam" id="PF03009">
    <property type="entry name" value="GDPD"/>
    <property type="match status" value="1"/>
</dbReference>
<feature type="domain" description="GP-PDE" evidence="1">
    <location>
        <begin position="7"/>
        <end position="258"/>
    </location>
</feature>
<dbReference type="Gene3D" id="3.20.20.190">
    <property type="entry name" value="Phosphatidylinositol (PI) phosphodiesterase"/>
    <property type="match status" value="1"/>
</dbReference>
<reference evidence="2 3" key="1">
    <citation type="journal article" date="2018" name="Int. J. Syst. Evol. Microbiol.">
        <title>Mesosutterella multiformis gen. nov., sp. nov., a member of the family Sutterellaceae and Sutterella megalosphaeroides sp. nov., isolated from human faeces.</title>
        <authorList>
            <person name="Sakamoto M."/>
            <person name="Ikeyama N."/>
            <person name="Kunihiro T."/>
            <person name="Iino T."/>
            <person name="Yuki M."/>
            <person name="Ohkuma M."/>
        </authorList>
    </citation>
    <scope>NUCLEOTIDE SEQUENCE [LARGE SCALE GENOMIC DNA]</scope>
    <source>
        <strain evidence="2 3">6FBBBH3</strain>
    </source>
</reference>
<accession>A0A2Z6IBM5</accession>
<dbReference type="PANTHER" id="PTHR46211:SF1">
    <property type="entry name" value="GLYCEROPHOSPHODIESTER PHOSPHODIESTERASE, CYTOPLASMIC"/>
    <property type="match status" value="1"/>
</dbReference>
<gene>
    <name evidence="2" type="primary">ugpQ</name>
    <name evidence="2" type="ORF">SUTMEG_18520</name>
</gene>
<dbReference type="PROSITE" id="PS51704">
    <property type="entry name" value="GP_PDE"/>
    <property type="match status" value="1"/>
</dbReference>
<dbReference type="EMBL" id="AP018786">
    <property type="protein sequence ID" value="BBF23961.1"/>
    <property type="molecule type" value="Genomic_DNA"/>
</dbReference>
<dbReference type="KEGG" id="sutt:SUTMEG_18520"/>
<proteinExistence type="predicted"/>
<dbReference type="GO" id="GO:0008081">
    <property type="term" value="F:phosphoric diester hydrolase activity"/>
    <property type="evidence" value="ECO:0007669"/>
    <property type="project" value="InterPro"/>
</dbReference>
<dbReference type="GO" id="GO:0006629">
    <property type="term" value="P:lipid metabolic process"/>
    <property type="evidence" value="ECO:0007669"/>
    <property type="project" value="InterPro"/>
</dbReference>
<dbReference type="AlphaFoldDB" id="A0A2Z6IBM5"/>
<sequence>MAPWPFLRIAAHRGSGTMAPENTLEGFRTGLRYGFKAMETDAMLAKDGVPVLMHDEKFGRTILDDDRSVPELTSLEVRTLDAGRWFAPQYAGVPPAGFEQAVRWCRANDVWLNIEIKPAAGAELETGRVVGRLTAELYADLVREGGDRQERINPKAPLFSSFKPDALRGALETAPDIPRGFLVDKIPDNWRELLAELRCVALHCNHKRITPEFVREVKDLGYWVFCYTVNDPKRVEELFRWGVDGLCTDRLDLVRPYA</sequence>
<dbReference type="RefSeq" id="WP_170143909.1">
    <property type="nucleotide sequence ID" value="NZ_AP018786.1"/>
</dbReference>
<name>A0A2Z6IBM5_9BURK</name>
<evidence type="ECO:0000259" key="1">
    <source>
        <dbReference type="PROSITE" id="PS51704"/>
    </source>
</evidence>